<keyword evidence="3" id="KW-1185">Reference proteome</keyword>
<protein>
    <submittedName>
        <fullName evidence="2">Uncharacterized protein</fullName>
    </submittedName>
</protein>
<dbReference type="STRING" id="683260.SAMN05421874_101105"/>
<feature type="region of interest" description="Disordered" evidence="1">
    <location>
        <begin position="26"/>
        <end position="51"/>
    </location>
</feature>
<dbReference type="AlphaFoldDB" id="A0A1G8RYC6"/>
<gene>
    <name evidence="2" type="ORF">SAMN05421874_101105</name>
</gene>
<name>A0A1G8RYC6_9ACTN</name>
<sequence>MRLYAEKYTHVLGKVLHAFRMPRQPSGLGDVRRRGRVPGTAAGNPGGTGGAGQFTRTLWRMRVWVASSQFVLAQKYRTSIVFGSRSIT</sequence>
<organism evidence="2 3">
    <name type="scientific">Nonomuraea maritima</name>
    <dbReference type="NCBI Taxonomy" id="683260"/>
    <lineage>
        <taxon>Bacteria</taxon>
        <taxon>Bacillati</taxon>
        <taxon>Actinomycetota</taxon>
        <taxon>Actinomycetes</taxon>
        <taxon>Streptosporangiales</taxon>
        <taxon>Streptosporangiaceae</taxon>
        <taxon>Nonomuraea</taxon>
    </lineage>
</organism>
<evidence type="ECO:0000313" key="3">
    <source>
        <dbReference type="Proteomes" id="UP000198683"/>
    </source>
</evidence>
<reference evidence="2 3" key="1">
    <citation type="submission" date="2016-10" db="EMBL/GenBank/DDBJ databases">
        <authorList>
            <person name="de Groot N.N."/>
        </authorList>
    </citation>
    <scope>NUCLEOTIDE SEQUENCE [LARGE SCALE GENOMIC DNA]</scope>
    <source>
        <strain evidence="2 3">CGMCC 4.5681</strain>
    </source>
</reference>
<dbReference type="Proteomes" id="UP000198683">
    <property type="component" value="Unassembled WGS sequence"/>
</dbReference>
<evidence type="ECO:0000313" key="2">
    <source>
        <dbReference type="EMBL" id="SDJ21947.1"/>
    </source>
</evidence>
<proteinExistence type="predicted"/>
<evidence type="ECO:0000256" key="1">
    <source>
        <dbReference type="SAM" id="MobiDB-lite"/>
    </source>
</evidence>
<accession>A0A1G8RYC6</accession>
<dbReference type="EMBL" id="FNFB01000001">
    <property type="protein sequence ID" value="SDJ21947.1"/>
    <property type="molecule type" value="Genomic_DNA"/>
</dbReference>